<comment type="subcellular location">
    <subcellularLocation>
        <location evidence="1">Membrane</location>
    </subcellularLocation>
</comment>
<dbReference type="Gene3D" id="3.30.160.190">
    <property type="entry name" value="atu1810 like domain"/>
    <property type="match status" value="1"/>
</dbReference>
<dbReference type="AlphaFoldDB" id="A0A401IZE1"/>
<keyword evidence="6" id="KW-0472">Membrane</keyword>
<evidence type="ECO:0000313" key="7">
    <source>
        <dbReference type="EMBL" id="GBH29781.1"/>
    </source>
</evidence>
<dbReference type="STRING" id="1192759.GCA_000277525_03350"/>
<evidence type="ECO:0000256" key="1">
    <source>
        <dbReference type="ARBA" id="ARBA00004370"/>
    </source>
</evidence>
<proteinExistence type="predicted"/>
<keyword evidence="8" id="KW-1185">Reference proteome</keyword>
<evidence type="ECO:0000256" key="6">
    <source>
        <dbReference type="ARBA" id="ARBA00023136"/>
    </source>
</evidence>
<comment type="caution">
    <text evidence="7">The sequence shown here is derived from an EMBL/GenBank/DDBJ whole genome shotgun (WGS) entry which is preliminary data.</text>
</comment>
<dbReference type="Proteomes" id="UP000290975">
    <property type="component" value="Unassembled WGS sequence"/>
</dbReference>
<protein>
    <recommendedName>
        <fullName evidence="9">ETC complex I subunit conserved region</fullName>
    </recommendedName>
</protein>
<dbReference type="GO" id="GO:0016020">
    <property type="term" value="C:membrane"/>
    <property type="evidence" value="ECO:0007669"/>
    <property type="project" value="UniProtKB-SubCell"/>
</dbReference>
<evidence type="ECO:0000256" key="2">
    <source>
        <dbReference type="ARBA" id="ARBA00022448"/>
    </source>
</evidence>
<evidence type="ECO:0000313" key="8">
    <source>
        <dbReference type="Proteomes" id="UP000290975"/>
    </source>
</evidence>
<organism evidence="7 8">
    <name type="scientific">Sphingobium xenophagum</name>
    <dbReference type="NCBI Taxonomy" id="121428"/>
    <lineage>
        <taxon>Bacteria</taxon>
        <taxon>Pseudomonadati</taxon>
        <taxon>Pseudomonadota</taxon>
        <taxon>Alphaproteobacteria</taxon>
        <taxon>Sphingomonadales</taxon>
        <taxon>Sphingomonadaceae</taxon>
        <taxon>Sphingobium</taxon>
    </lineage>
</organism>
<reference evidence="7 8" key="1">
    <citation type="submission" date="2014-12" db="EMBL/GenBank/DDBJ databases">
        <title>Whole genome sequencing of Sphingobium xenophagum OW59.</title>
        <authorList>
            <person name="Ohta Y."/>
            <person name="Nishi S."/>
            <person name="Hatada Y."/>
        </authorList>
    </citation>
    <scope>NUCLEOTIDE SEQUENCE [LARGE SCALE GENOMIC DNA]</scope>
    <source>
        <strain evidence="7 8">OW59</strain>
    </source>
</reference>
<dbReference type="GO" id="GO:0022900">
    <property type="term" value="P:electron transport chain"/>
    <property type="evidence" value="ECO:0007669"/>
    <property type="project" value="InterPro"/>
</dbReference>
<accession>A0A401IZE1</accession>
<evidence type="ECO:0000256" key="4">
    <source>
        <dbReference type="ARBA" id="ARBA00022946"/>
    </source>
</evidence>
<sequence length="117" mass="12764">MPARALDFTPDAGATQHDDLPESFAMSARIYQIQKNALQSGKALTHKWVLEYAPAEAKQADPLTGWAGSGDTQQQLKLSFPSQEAAIAYAQKQGVPYTVIATPPKTLKLQAYADNFR</sequence>
<dbReference type="PANTHER" id="PTHR12219:SF8">
    <property type="entry name" value="NADH DEHYDROGENASE [UBIQUINONE] IRON-SULFUR PROTEIN 4, MITOCHONDRIAL"/>
    <property type="match status" value="1"/>
</dbReference>
<dbReference type="Pfam" id="PF04800">
    <property type="entry name" value="NDUS4"/>
    <property type="match status" value="1"/>
</dbReference>
<dbReference type="EMBL" id="BBQY01000001">
    <property type="protein sequence ID" value="GBH29781.1"/>
    <property type="molecule type" value="Genomic_DNA"/>
</dbReference>
<keyword evidence="3" id="KW-0679">Respiratory chain</keyword>
<gene>
    <name evidence="7" type="ORF">MBESOW_P1035</name>
</gene>
<evidence type="ECO:0008006" key="9">
    <source>
        <dbReference type="Google" id="ProtNLM"/>
    </source>
</evidence>
<dbReference type="InterPro" id="IPR038532">
    <property type="entry name" value="NDUFS4-like_sf"/>
</dbReference>
<evidence type="ECO:0000256" key="5">
    <source>
        <dbReference type="ARBA" id="ARBA00022982"/>
    </source>
</evidence>
<evidence type="ECO:0000256" key="3">
    <source>
        <dbReference type="ARBA" id="ARBA00022660"/>
    </source>
</evidence>
<keyword evidence="5" id="KW-0249">Electron transport</keyword>
<keyword evidence="2" id="KW-0813">Transport</keyword>
<dbReference type="PANTHER" id="PTHR12219">
    <property type="entry name" value="NADH-UBIQUINONE OXIDOREDUCTASE"/>
    <property type="match status" value="1"/>
</dbReference>
<keyword evidence="4" id="KW-0809">Transit peptide</keyword>
<dbReference type="InterPro" id="IPR006885">
    <property type="entry name" value="NADH_UbQ_FeS_4_mit-like"/>
</dbReference>
<name>A0A401IZE1_SPHXE</name>